<dbReference type="PANTHER" id="PTHR43441:SF10">
    <property type="entry name" value="ACETYLTRANSFERASE"/>
    <property type="match status" value="1"/>
</dbReference>
<dbReference type="EMBL" id="JAVRER010000006">
    <property type="protein sequence ID" value="MDT0414918.1"/>
    <property type="molecule type" value="Genomic_DNA"/>
</dbReference>
<keyword evidence="2" id="KW-0732">Signal</keyword>
<dbReference type="InterPro" id="IPR051908">
    <property type="entry name" value="Ribosomal_N-acetyltransferase"/>
</dbReference>
<evidence type="ECO:0000256" key="2">
    <source>
        <dbReference type="SAM" id="SignalP"/>
    </source>
</evidence>
<dbReference type="RefSeq" id="WP_093853700.1">
    <property type="nucleotide sequence ID" value="NZ_JAVRER010000006.1"/>
</dbReference>
<feature type="signal peptide" evidence="2">
    <location>
        <begin position="1"/>
        <end position="23"/>
    </location>
</feature>
<dbReference type="InterPro" id="IPR000182">
    <property type="entry name" value="GNAT_dom"/>
</dbReference>
<proteinExistence type="predicted"/>
<reference evidence="5" key="1">
    <citation type="submission" date="2023-07" db="EMBL/GenBank/DDBJ databases">
        <title>30 novel species of actinomycetes from the DSMZ collection.</title>
        <authorList>
            <person name="Nouioui I."/>
        </authorList>
    </citation>
    <scope>NUCLEOTIDE SEQUENCE [LARGE SCALE GENOMIC DNA]</scope>
    <source>
        <strain evidence="5">DSM 41982</strain>
    </source>
</reference>
<evidence type="ECO:0000259" key="3">
    <source>
        <dbReference type="PROSITE" id="PS51186"/>
    </source>
</evidence>
<comment type="caution">
    <text evidence="4">The sequence shown here is derived from an EMBL/GenBank/DDBJ whole genome shotgun (WGS) entry which is preliminary data.</text>
</comment>
<evidence type="ECO:0000256" key="1">
    <source>
        <dbReference type="SAM" id="MobiDB-lite"/>
    </source>
</evidence>
<feature type="domain" description="N-acetyltransferase" evidence="3">
    <location>
        <begin position="9"/>
        <end position="163"/>
    </location>
</feature>
<dbReference type="Proteomes" id="UP001183607">
    <property type="component" value="Unassembled WGS sequence"/>
</dbReference>
<dbReference type="InterPro" id="IPR016181">
    <property type="entry name" value="Acyl_CoA_acyltransferase"/>
</dbReference>
<dbReference type="Pfam" id="PF13302">
    <property type="entry name" value="Acetyltransf_3"/>
    <property type="match status" value="1"/>
</dbReference>
<evidence type="ECO:0000313" key="4">
    <source>
        <dbReference type="EMBL" id="MDT0414918.1"/>
    </source>
</evidence>
<evidence type="ECO:0000313" key="5">
    <source>
        <dbReference type="Proteomes" id="UP001183607"/>
    </source>
</evidence>
<dbReference type="AlphaFoldDB" id="A0ABD5E0H0"/>
<feature type="chain" id="PRO_5044811261" evidence="2">
    <location>
        <begin position="24"/>
        <end position="172"/>
    </location>
</feature>
<protein>
    <submittedName>
        <fullName evidence="4">GNAT family N-acetyltransferase</fullName>
    </submittedName>
</protein>
<sequence length="172" mass="18130">MRSPAPPAFTLVPLAVRHAPAMAAVLADPALYRFTGGEPPGAAELERRYARQLAGPGEAGVAWVNFLVRVEESGAFAGYVQATVTRGEEAEVAWVVGTAWQGRGLAKAAARALAERLADEGVRGLTAYIHPEHTASESVARALGLRPDGSRRDGERRWAGPAPLSPARTAAR</sequence>
<accession>A0ABD5E0H0</accession>
<dbReference type="Gene3D" id="3.40.630.30">
    <property type="match status" value="1"/>
</dbReference>
<dbReference type="SUPFAM" id="SSF55729">
    <property type="entry name" value="Acyl-CoA N-acyltransferases (Nat)"/>
    <property type="match status" value="1"/>
</dbReference>
<organism evidence="4 5">
    <name type="scientific">Streptomyces evansiae</name>
    <dbReference type="NCBI Taxonomy" id="3075535"/>
    <lineage>
        <taxon>Bacteria</taxon>
        <taxon>Bacillati</taxon>
        <taxon>Actinomycetota</taxon>
        <taxon>Actinomycetes</taxon>
        <taxon>Kitasatosporales</taxon>
        <taxon>Streptomycetaceae</taxon>
        <taxon>Streptomyces</taxon>
    </lineage>
</organism>
<feature type="region of interest" description="Disordered" evidence="1">
    <location>
        <begin position="139"/>
        <end position="172"/>
    </location>
</feature>
<feature type="compositionally biased region" description="Basic and acidic residues" evidence="1">
    <location>
        <begin position="148"/>
        <end position="158"/>
    </location>
</feature>
<dbReference type="PANTHER" id="PTHR43441">
    <property type="entry name" value="RIBOSOMAL-PROTEIN-SERINE ACETYLTRANSFERASE"/>
    <property type="match status" value="1"/>
</dbReference>
<name>A0ABD5E0H0_9ACTN</name>
<gene>
    <name evidence="4" type="ORF">RM574_05390</name>
</gene>
<dbReference type="PROSITE" id="PS51186">
    <property type="entry name" value="GNAT"/>
    <property type="match status" value="1"/>
</dbReference>